<comment type="caution">
    <text evidence="1">The sequence shown here is derived from an EMBL/GenBank/DDBJ whole genome shotgun (WGS) entry which is preliminary data.</text>
</comment>
<name>A0A2J7QGL1_9NEOP</name>
<protein>
    <recommendedName>
        <fullName evidence="3">Endonuclease/exonuclease/phosphatase domain-containing protein</fullName>
    </recommendedName>
</protein>
<gene>
    <name evidence="1" type="ORF">B7P43_G13761</name>
</gene>
<reference evidence="1 2" key="1">
    <citation type="submission" date="2017-12" db="EMBL/GenBank/DDBJ databases">
        <title>Hemimetabolous genomes reveal molecular basis of termite eusociality.</title>
        <authorList>
            <person name="Harrison M.C."/>
            <person name="Jongepier E."/>
            <person name="Robertson H.M."/>
            <person name="Arning N."/>
            <person name="Bitard-Feildel T."/>
            <person name="Chao H."/>
            <person name="Childers C.P."/>
            <person name="Dinh H."/>
            <person name="Doddapaneni H."/>
            <person name="Dugan S."/>
            <person name="Gowin J."/>
            <person name="Greiner C."/>
            <person name="Han Y."/>
            <person name="Hu H."/>
            <person name="Hughes D.S.T."/>
            <person name="Huylmans A.-K."/>
            <person name="Kemena C."/>
            <person name="Kremer L.P.M."/>
            <person name="Lee S.L."/>
            <person name="Lopez-Ezquerra A."/>
            <person name="Mallet L."/>
            <person name="Monroy-Kuhn J.M."/>
            <person name="Moser A."/>
            <person name="Murali S.C."/>
            <person name="Muzny D.M."/>
            <person name="Otani S."/>
            <person name="Piulachs M.-D."/>
            <person name="Poelchau M."/>
            <person name="Qu J."/>
            <person name="Schaub F."/>
            <person name="Wada-Katsumata A."/>
            <person name="Worley K.C."/>
            <person name="Xie Q."/>
            <person name="Ylla G."/>
            <person name="Poulsen M."/>
            <person name="Gibbs R.A."/>
            <person name="Schal C."/>
            <person name="Richards S."/>
            <person name="Belles X."/>
            <person name="Korb J."/>
            <person name="Bornberg-Bauer E."/>
        </authorList>
    </citation>
    <scope>NUCLEOTIDE SEQUENCE [LARGE SCALE GENOMIC DNA]</scope>
    <source>
        <tissue evidence="1">Whole body</tissue>
    </source>
</reference>
<dbReference type="InterPro" id="IPR036691">
    <property type="entry name" value="Endo/exonu/phosph_ase_sf"/>
</dbReference>
<dbReference type="SUPFAM" id="SSF56219">
    <property type="entry name" value="DNase I-like"/>
    <property type="match status" value="1"/>
</dbReference>
<evidence type="ECO:0008006" key="3">
    <source>
        <dbReference type="Google" id="ProtNLM"/>
    </source>
</evidence>
<dbReference type="EMBL" id="NEVH01014362">
    <property type="protein sequence ID" value="PNF27714.1"/>
    <property type="molecule type" value="Genomic_DNA"/>
</dbReference>
<evidence type="ECO:0000313" key="1">
    <source>
        <dbReference type="EMBL" id="PNF27714.1"/>
    </source>
</evidence>
<organism evidence="1 2">
    <name type="scientific">Cryptotermes secundus</name>
    <dbReference type="NCBI Taxonomy" id="105785"/>
    <lineage>
        <taxon>Eukaryota</taxon>
        <taxon>Metazoa</taxon>
        <taxon>Ecdysozoa</taxon>
        <taxon>Arthropoda</taxon>
        <taxon>Hexapoda</taxon>
        <taxon>Insecta</taxon>
        <taxon>Pterygota</taxon>
        <taxon>Neoptera</taxon>
        <taxon>Polyneoptera</taxon>
        <taxon>Dictyoptera</taxon>
        <taxon>Blattodea</taxon>
        <taxon>Blattoidea</taxon>
        <taxon>Termitoidae</taxon>
        <taxon>Kalotermitidae</taxon>
        <taxon>Cryptotermitinae</taxon>
        <taxon>Cryptotermes</taxon>
    </lineage>
</organism>
<dbReference type="InParanoid" id="A0A2J7QGL1"/>
<accession>A0A2J7QGL1</accession>
<dbReference type="AlphaFoldDB" id="A0A2J7QGL1"/>
<sequence>MGQKKNAYMRLVRKPEGKRTLGIPKGRWVDNIKVNLRKIRELYQQLIGKFASYRISYITLRDRWCHIIVLNVHAPTEDKIYDVKDGFYEELERVFDKFSKYLMTIVSGDFNAEVVREDVFKPTVGNESLHEISNDNGVKVVNFATSKNMTVRSTMFPHCNNHKFTELLLLIIYRVRDVRQTEIHTAEPLVPDPSPFEIESAIAKVKRYKSPGSDQIPAELIQAGGEILRSKIHNLITPIWHKEKLPDQWKESIIVPVHMKGDKTDCSNYRGI</sequence>
<keyword evidence="2" id="KW-1185">Reference proteome</keyword>
<dbReference type="Proteomes" id="UP000235965">
    <property type="component" value="Unassembled WGS sequence"/>
</dbReference>
<dbReference type="PANTHER" id="PTHR19446">
    <property type="entry name" value="REVERSE TRANSCRIPTASES"/>
    <property type="match status" value="1"/>
</dbReference>
<proteinExistence type="predicted"/>
<dbReference type="Gene3D" id="3.60.10.10">
    <property type="entry name" value="Endonuclease/exonuclease/phosphatase"/>
    <property type="match status" value="1"/>
</dbReference>
<evidence type="ECO:0000313" key="2">
    <source>
        <dbReference type="Proteomes" id="UP000235965"/>
    </source>
</evidence>